<dbReference type="GO" id="GO:0003887">
    <property type="term" value="F:DNA-directed DNA polymerase activity"/>
    <property type="evidence" value="ECO:0007669"/>
    <property type="project" value="UniProtKB-KW"/>
</dbReference>
<dbReference type="InterPro" id="IPR001126">
    <property type="entry name" value="UmuC"/>
</dbReference>
<evidence type="ECO:0000313" key="16">
    <source>
        <dbReference type="Proteomes" id="UP001295684"/>
    </source>
</evidence>
<dbReference type="EC" id="2.7.7.7" evidence="1"/>
<feature type="coiled-coil region" evidence="12">
    <location>
        <begin position="70"/>
        <end position="97"/>
    </location>
</feature>
<evidence type="ECO:0000256" key="1">
    <source>
        <dbReference type="ARBA" id="ARBA00012417"/>
    </source>
</evidence>
<feature type="domain" description="UmuC" evidence="14">
    <location>
        <begin position="125"/>
        <end position="309"/>
    </location>
</feature>
<accession>A0AAD1XBH2</accession>
<dbReference type="Gene3D" id="3.30.1490.100">
    <property type="entry name" value="DNA polymerase, Y-family, little finger domain"/>
    <property type="match status" value="1"/>
</dbReference>
<sequence>MTQKAPQSSPSSLPKTPQNVLKDVSNGAEGQSEDSEIIFHYNKSKAGLENVDTNRINNIIMECSKGSEYHKSEQKRLNEVKEKVTRYKQKVAKYQANSRLWEKAKNEVYRRIELYKANRNFKRTWIHVDMDMFYAAVEIRDNPHLADKPVAVGDKSMISTTNYVARKYGVRSGIPIFIGKKLCPDLIIIKTDYAKYQKVSQQFKKICREFDEDLESKGLDEVNLDVTGYLRRNGIDHELGRIFVAEKIRRNIKEELDLTSSCGIACNNMLSKICSDVQKPNGITYLEFSEKEITKFLMKLPIRKVPGVGKVNELILSGLGINTCEEVLQKGVEVFINFTENSFEFLARCALGISRNVHERESQIQKSLSVSNTFKPVSELPQFKDKLIKIINEVADRVKDRKICARTITLELKNLEYKTIRRSFTTERSISTHQELMNHAIKLLMEAWPMEPIRLMGVRLNNLRKVEKRKRDNKSHWKDRKSNGYNWSSYKLDRPTPPPRFQNNTLTPESFGK</sequence>
<dbReference type="GO" id="GO:0003684">
    <property type="term" value="F:damaged DNA binding"/>
    <property type="evidence" value="ECO:0007669"/>
    <property type="project" value="InterPro"/>
</dbReference>
<keyword evidence="12" id="KW-0175">Coiled coil</keyword>
<evidence type="ECO:0000256" key="4">
    <source>
        <dbReference type="ARBA" id="ARBA00022695"/>
    </source>
</evidence>
<evidence type="ECO:0000256" key="8">
    <source>
        <dbReference type="ARBA" id="ARBA00022842"/>
    </source>
</evidence>
<evidence type="ECO:0000256" key="7">
    <source>
        <dbReference type="ARBA" id="ARBA00022763"/>
    </source>
</evidence>
<keyword evidence="4" id="KW-0548">Nucleotidyltransferase</keyword>
<dbReference type="Gene3D" id="3.40.1170.60">
    <property type="match status" value="1"/>
</dbReference>
<dbReference type="InterPro" id="IPR050116">
    <property type="entry name" value="DNA_polymerase-Y"/>
</dbReference>
<dbReference type="SUPFAM" id="SSF56672">
    <property type="entry name" value="DNA/RNA polymerases"/>
    <property type="match status" value="1"/>
</dbReference>
<dbReference type="Pfam" id="PF00817">
    <property type="entry name" value="IMS"/>
    <property type="match status" value="1"/>
</dbReference>
<dbReference type="SUPFAM" id="SSF100879">
    <property type="entry name" value="Lesion bypass DNA polymerase (Y-family), little finger domain"/>
    <property type="match status" value="1"/>
</dbReference>
<keyword evidence="6" id="KW-0479">Metal-binding</keyword>
<dbReference type="GO" id="GO:0042276">
    <property type="term" value="P:error-prone translesion synthesis"/>
    <property type="evidence" value="ECO:0007669"/>
    <property type="project" value="TreeGrafter"/>
</dbReference>
<reference evidence="15" key="1">
    <citation type="submission" date="2023-07" db="EMBL/GenBank/DDBJ databases">
        <authorList>
            <consortium name="AG Swart"/>
            <person name="Singh M."/>
            <person name="Singh A."/>
            <person name="Seah K."/>
            <person name="Emmerich C."/>
        </authorList>
    </citation>
    <scope>NUCLEOTIDE SEQUENCE</scope>
    <source>
        <strain evidence="15">DP1</strain>
    </source>
</reference>
<keyword evidence="5" id="KW-0235">DNA replication</keyword>
<dbReference type="CDD" id="cd03586">
    <property type="entry name" value="PolY_Pol_IV_kappa"/>
    <property type="match status" value="1"/>
</dbReference>
<dbReference type="GO" id="GO:0006281">
    <property type="term" value="P:DNA repair"/>
    <property type="evidence" value="ECO:0007669"/>
    <property type="project" value="UniProtKB-KW"/>
</dbReference>
<dbReference type="InterPro" id="IPR043128">
    <property type="entry name" value="Rev_trsase/Diguanyl_cyclase"/>
</dbReference>
<dbReference type="EMBL" id="CAMPGE010005560">
    <property type="protein sequence ID" value="CAI2364410.1"/>
    <property type="molecule type" value="Genomic_DNA"/>
</dbReference>
<dbReference type="Proteomes" id="UP001295684">
    <property type="component" value="Unassembled WGS sequence"/>
</dbReference>
<dbReference type="InterPro" id="IPR036775">
    <property type="entry name" value="DNA_pol_Y-fam_lit_finger_sf"/>
</dbReference>
<evidence type="ECO:0000256" key="5">
    <source>
        <dbReference type="ARBA" id="ARBA00022705"/>
    </source>
</evidence>
<evidence type="ECO:0000259" key="14">
    <source>
        <dbReference type="PROSITE" id="PS50173"/>
    </source>
</evidence>
<name>A0AAD1XBH2_EUPCR</name>
<dbReference type="Gene3D" id="3.30.70.270">
    <property type="match status" value="1"/>
</dbReference>
<feature type="compositionally biased region" description="Polar residues" evidence="13">
    <location>
        <begin position="1"/>
        <end position="19"/>
    </location>
</feature>
<evidence type="ECO:0000256" key="10">
    <source>
        <dbReference type="ARBA" id="ARBA00023204"/>
    </source>
</evidence>
<comment type="catalytic activity">
    <reaction evidence="11">
        <text>DNA(n) + a 2'-deoxyribonucleoside 5'-triphosphate = DNA(n+1) + diphosphate</text>
        <dbReference type="Rhea" id="RHEA:22508"/>
        <dbReference type="Rhea" id="RHEA-COMP:17339"/>
        <dbReference type="Rhea" id="RHEA-COMP:17340"/>
        <dbReference type="ChEBI" id="CHEBI:33019"/>
        <dbReference type="ChEBI" id="CHEBI:61560"/>
        <dbReference type="ChEBI" id="CHEBI:173112"/>
        <dbReference type="EC" id="2.7.7.7"/>
    </reaction>
</comment>
<feature type="region of interest" description="Disordered" evidence="13">
    <location>
        <begin position="467"/>
        <end position="513"/>
    </location>
</feature>
<feature type="compositionally biased region" description="Polar residues" evidence="13">
    <location>
        <begin position="501"/>
        <end position="513"/>
    </location>
</feature>
<dbReference type="AlphaFoldDB" id="A0AAD1XBH2"/>
<keyword evidence="10" id="KW-0234">DNA repair</keyword>
<dbReference type="PANTHER" id="PTHR11076">
    <property type="entry name" value="DNA REPAIR POLYMERASE UMUC / TRANSFERASE FAMILY MEMBER"/>
    <property type="match status" value="1"/>
</dbReference>
<dbReference type="Pfam" id="PF11799">
    <property type="entry name" value="IMS_C"/>
    <property type="match status" value="1"/>
</dbReference>
<keyword evidence="3" id="KW-0808">Transferase</keyword>
<dbReference type="GO" id="GO:0046872">
    <property type="term" value="F:metal ion binding"/>
    <property type="evidence" value="ECO:0007669"/>
    <property type="project" value="UniProtKB-KW"/>
</dbReference>
<dbReference type="InterPro" id="IPR022880">
    <property type="entry name" value="DNApol_IV"/>
</dbReference>
<evidence type="ECO:0000256" key="3">
    <source>
        <dbReference type="ARBA" id="ARBA00022679"/>
    </source>
</evidence>
<dbReference type="GO" id="GO:0006260">
    <property type="term" value="P:DNA replication"/>
    <property type="evidence" value="ECO:0007669"/>
    <property type="project" value="UniProtKB-KW"/>
</dbReference>
<dbReference type="NCBIfam" id="NF002677">
    <property type="entry name" value="PRK02406.1"/>
    <property type="match status" value="1"/>
</dbReference>
<protein>
    <recommendedName>
        <fullName evidence="2">DNA polymerase kappa</fullName>
        <ecNumber evidence="1">2.7.7.7</ecNumber>
    </recommendedName>
</protein>
<keyword evidence="8" id="KW-0460">Magnesium</keyword>
<keyword evidence="9" id="KW-0239">DNA-directed DNA polymerase</keyword>
<keyword evidence="16" id="KW-1185">Reference proteome</keyword>
<keyword evidence="7" id="KW-0227">DNA damage</keyword>
<dbReference type="Gene3D" id="1.10.150.810">
    <property type="match status" value="2"/>
</dbReference>
<dbReference type="PANTHER" id="PTHR11076:SF33">
    <property type="entry name" value="DNA POLYMERASE KAPPA"/>
    <property type="match status" value="1"/>
</dbReference>
<organism evidence="15 16">
    <name type="scientific">Euplotes crassus</name>
    <dbReference type="NCBI Taxonomy" id="5936"/>
    <lineage>
        <taxon>Eukaryota</taxon>
        <taxon>Sar</taxon>
        <taxon>Alveolata</taxon>
        <taxon>Ciliophora</taxon>
        <taxon>Intramacronucleata</taxon>
        <taxon>Spirotrichea</taxon>
        <taxon>Hypotrichia</taxon>
        <taxon>Euplotida</taxon>
        <taxon>Euplotidae</taxon>
        <taxon>Moneuplotes</taxon>
    </lineage>
</organism>
<evidence type="ECO:0000256" key="13">
    <source>
        <dbReference type="SAM" id="MobiDB-lite"/>
    </source>
</evidence>
<dbReference type="InterPro" id="IPR043502">
    <property type="entry name" value="DNA/RNA_pol_sf"/>
</dbReference>
<evidence type="ECO:0000313" key="15">
    <source>
        <dbReference type="EMBL" id="CAI2364410.1"/>
    </source>
</evidence>
<dbReference type="PROSITE" id="PS50173">
    <property type="entry name" value="UMUC"/>
    <property type="match status" value="1"/>
</dbReference>
<gene>
    <name evidence="15" type="ORF">ECRASSUSDP1_LOCUS5753</name>
</gene>
<dbReference type="FunFam" id="3.30.1490.100:FF:000004">
    <property type="entry name" value="DNA polymerase IV"/>
    <property type="match status" value="1"/>
</dbReference>
<evidence type="ECO:0000256" key="12">
    <source>
        <dbReference type="SAM" id="Coils"/>
    </source>
</evidence>
<proteinExistence type="predicted"/>
<evidence type="ECO:0000256" key="11">
    <source>
        <dbReference type="ARBA" id="ARBA00049244"/>
    </source>
</evidence>
<dbReference type="InterPro" id="IPR017961">
    <property type="entry name" value="DNA_pol_Y-fam_little_finger"/>
</dbReference>
<evidence type="ECO:0000256" key="6">
    <source>
        <dbReference type="ARBA" id="ARBA00022723"/>
    </source>
</evidence>
<feature type="region of interest" description="Disordered" evidence="13">
    <location>
        <begin position="1"/>
        <end position="31"/>
    </location>
</feature>
<dbReference type="GO" id="GO:0005634">
    <property type="term" value="C:nucleus"/>
    <property type="evidence" value="ECO:0007669"/>
    <property type="project" value="TreeGrafter"/>
</dbReference>
<comment type="caution">
    <text evidence="15">The sequence shown here is derived from an EMBL/GenBank/DDBJ whole genome shotgun (WGS) entry which is preliminary data.</text>
</comment>
<evidence type="ECO:0000256" key="2">
    <source>
        <dbReference type="ARBA" id="ARBA00016178"/>
    </source>
</evidence>
<evidence type="ECO:0000256" key="9">
    <source>
        <dbReference type="ARBA" id="ARBA00022932"/>
    </source>
</evidence>